<name>A0A7K0FKM0_9SPHI</name>
<dbReference type="NCBIfam" id="TIGR02776">
    <property type="entry name" value="NHEJ_ligase_prk"/>
    <property type="match status" value="1"/>
</dbReference>
<evidence type="ECO:0000256" key="17">
    <source>
        <dbReference type="ARBA" id="ARBA00023211"/>
    </source>
</evidence>
<dbReference type="SUPFAM" id="SSF56091">
    <property type="entry name" value="DNA ligase/mRNA capping enzyme, catalytic domain"/>
    <property type="match status" value="1"/>
</dbReference>
<dbReference type="Pfam" id="PF01068">
    <property type="entry name" value="DNA_ligase_A_M"/>
    <property type="match status" value="1"/>
</dbReference>
<protein>
    <recommendedName>
        <fullName evidence="2">DNA ligase (ATP)</fullName>
        <ecNumber evidence="2">6.5.1.1</ecNumber>
    </recommendedName>
    <alternativeName>
        <fullName evidence="19">NHEJ DNA polymerase</fullName>
    </alternativeName>
</protein>
<evidence type="ECO:0000256" key="2">
    <source>
        <dbReference type="ARBA" id="ARBA00012727"/>
    </source>
</evidence>
<keyword evidence="24" id="KW-1185">Reference proteome</keyword>
<organism evidence="23 24">
    <name type="scientific">Pedobacter puniceum</name>
    <dbReference type="NCBI Taxonomy" id="2666136"/>
    <lineage>
        <taxon>Bacteria</taxon>
        <taxon>Pseudomonadati</taxon>
        <taxon>Bacteroidota</taxon>
        <taxon>Sphingobacteriia</taxon>
        <taxon>Sphingobacteriales</taxon>
        <taxon>Sphingobacteriaceae</taxon>
        <taxon>Pedobacter</taxon>
    </lineage>
</organism>
<dbReference type="InterPro" id="IPR014143">
    <property type="entry name" value="NHEJ_ligase_prk"/>
</dbReference>
<evidence type="ECO:0000256" key="7">
    <source>
        <dbReference type="ARBA" id="ARBA00022723"/>
    </source>
</evidence>
<gene>
    <name evidence="23" type="primary">ligD</name>
    <name evidence="23" type="ORF">GJJ64_04590</name>
</gene>
<evidence type="ECO:0000256" key="9">
    <source>
        <dbReference type="ARBA" id="ARBA00022763"/>
    </source>
</evidence>
<evidence type="ECO:0000256" key="12">
    <source>
        <dbReference type="ARBA" id="ARBA00022840"/>
    </source>
</evidence>
<dbReference type="CDD" id="cd04865">
    <property type="entry name" value="LigD_Pol_like_2"/>
    <property type="match status" value="1"/>
</dbReference>
<comment type="cofactor">
    <cofactor evidence="1">
        <name>Mn(2+)</name>
        <dbReference type="ChEBI" id="CHEBI:29035"/>
    </cofactor>
</comment>
<dbReference type="Pfam" id="PF13298">
    <property type="entry name" value="LigD_N"/>
    <property type="match status" value="1"/>
</dbReference>
<dbReference type="PANTHER" id="PTHR42705">
    <property type="entry name" value="BIFUNCTIONAL NON-HOMOLOGOUS END JOINING PROTEIN LIGD"/>
    <property type="match status" value="1"/>
</dbReference>
<dbReference type="Proteomes" id="UP000462931">
    <property type="component" value="Unassembled WGS sequence"/>
</dbReference>
<dbReference type="EMBL" id="WKJI01000001">
    <property type="protein sequence ID" value="MRX46463.1"/>
    <property type="molecule type" value="Genomic_DNA"/>
</dbReference>
<keyword evidence="9" id="KW-0227">DNA damage</keyword>
<evidence type="ECO:0000256" key="10">
    <source>
        <dbReference type="ARBA" id="ARBA00022801"/>
    </source>
</evidence>
<dbReference type="InterPro" id="IPR012340">
    <property type="entry name" value="NA-bd_OB-fold"/>
</dbReference>
<dbReference type="NCBIfam" id="TIGR02779">
    <property type="entry name" value="NHEJ_ligase_lig"/>
    <property type="match status" value="1"/>
</dbReference>
<evidence type="ECO:0000256" key="15">
    <source>
        <dbReference type="ARBA" id="ARBA00023172"/>
    </source>
</evidence>
<evidence type="ECO:0000259" key="22">
    <source>
        <dbReference type="PROSITE" id="PS50160"/>
    </source>
</evidence>
<dbReference type="Gene3D" id="3.90.920.10">
    <property type="entry name" value="DNA primase, PRIM domain"/>
    <property type="match status" value="1"/>
</dbReference>
<dbReference type="NCBIfam" id="TIGR02778">
    <property type="entry name" value="ligD_pol"/>
    <property type="match status" value="1"/>
</dbReference>
<accession>A0A7K0FKM0</accession>
<comment type="caution">
    <text evidence="23">The sequence shown here is derived from an EMBL/GenBank/DDBJ whole genome shotgun (WGS) entry which is preliminary data.</text>
</comment>
<dbReference type="PANTHER" id="PTHR42705:SF2">
    <property type="entry name" value="BIFUNCTIONAL NON-HOMOLOGOUS END JOINING PROTEIN LIGD"/>
    <property type="match status" value="1"/>
</dbReference>
<dbReference type="InterPro" id="IPR014146">
    <property type="entry name" value="LigD_ligase_dom"/>
</dbReference>
<sequence>MSLTKYQQKRNFEQTTEPKSLQKAKRKTLSFVVQRHHASHLHYDFRLEIDGVLKSWAIPKGPSLNPKDKRLAMMVEDHPYDYKNFEGEIPKGNYGAGTVYIFDAGNYQSLSKTRKEDEKELKKGLATGSLKFKLNGKILKGEFALVKLKNSEQDAWLLIKHQDEFSVNKSFNIENLIPKEVIKAGKDFKKQKPEKKHQPKEKQKKVQEHGYSPMLTKLSNHIFNDKNWLFERKIDGYRILASTGEKITLTSRNGIDYTSKYQQISNHLKEIKVDAILDGEIVAENKDDVHQFQWLQNFDTNAKGLTLKFYVFDILKLHENELLDMPLLKRKELLKVLLEKYKAKNIVFNDYILADGEKLFEEAKKQKWEGVIAKRIDDEYYPGKRTDSWLKIKLNNSQEAIICGFTKPAGSRKYFGALVLGMYDDNQKLSYIGNCGTGFNDETLKNLHQQMEDIITTEKPFADKVNMESKVTWLKPQLICEVNYTEWTLDHHLRHPVFKGLRLDKDMEEVKEEKVLKNEETKTFGTKKVKLTNLDKLYWPKEKITKGELLNYYESIANYILPYLKDKPLSLNRHPNGITKPGFYQKDVDLEQIPKWAKTAQIHSESNNKEIDYLICNDKASLLYMANLGCIEINPWLSTYKKPENPEYMVIDLDPDKNDFKEVVQVASAVKEVYDEMNIKSFVKTSGSSGIHIFIYLAAKYDYKIVKNFAEFIAQKVHEKTSEITSLERSPSKRKNLIYIDYLQNRRGQTIAAPYSVRPKPNATVSFPLSWDEVDENLDMKDFHLKNVLALLKDREDPWRDMKNQKIDILKTLKTLK</sequence>
<evidence type="ECO:0000256" key="1">
    <source>
        <dbReference type="ARBA" id="ARBA00001936"/>
    </source>
</evidence>
<evidence type="ECO:0000256" key="6">
    <source>
        <dbReference type="ARBA" id="ARBA00022722"/>
    </source>
</evidence>
<dbReference type="Gene3D" id="2.40.50.140">
    <property type="entry name" value="Nucleic acid-binding proteins"/>
    <property type="match status" value="1"/>
</dbReference>
<keyword evidence="6" id="KW-0540">Nuclease</keyword>
<evidence type="ECO:0000313" key="24">
    <source>
        <dbReference type="Proteomes" id="UP000462931"/>
    </source>
</evidence>
<keyword evidence="10" id="KW-0378">Hydrolase</keyword>
<dbReference type="NCBIfam" id="TIGR02777">
    <property type="entry name" value="LigD_PE_dom"/>
    <property type="match status" value="1"/>
</dbReference>
<evidence type="ECO:0000256" key="13">
    <source>
        <dbReference type="ARBA" id="ARBA00022932"/>
    </source>
</evidence>
<keyword evidence="14" id="KW-0238">DNA-binding</keyword>
<evidence type="ECO:0000256" key="16">
    <source>
        <dbReference type="ARBA" id="ARBA00023204"/>
    </source>
</evidence>
<keyword evidence="12" id="KW-0067">ATP-binding</keyword>
<dbReference type="Pfam" id="PF21686">
    <property type="entry name" value="LigD_Prim-Pol"/>
    <property type="match status" value="1"/>
</dbReference>
<dbReference type="GO" id="GO:0003677">
    <property type="term" value="F:DNA binding"/>
    <property type="evidence" value="ECO:0007669"/>
    <property type="project" value="UniProtKB-KW"/>
</dbReference>
<evidence type="ECO:0000313" key="23">
    <source>
        <dbReference type="EMBL" id="MRX46463.1"/>
    </source>
</evidence>
<keyword evidence="8" id="KW-0547">Nucleotide-binding</keyword>
<evidence type="ECO:0000256" key="14">
    <source>
        <dbReference type="ARBA" id="ARBA00023125"/>
    </source>
</evidence>
<feature type="region of interest" description="Disordered" evidence="21">
    <location>
        <begin position="187"/>
        <end position="210"/>
    </location>
</feature>
<dbReference type="InterPro" id="IPR052171">
    <property type="entry name" value="NHEJ_LigD"/>
</dbReference>
<proteinExistence type="predicted"/>
<keyword evidence="3 23" id="KW-0436">Ligase</keyword>
<evidence type="ECO:0000256" key="20">
    <source>
        <dbReference type="ARBA" id="ARBA00034003"/>
    </source>
</evidence>
<evidence type="ECO:0000256" key="11">
    <source>
        <dbReference type="ARBA" id="ARBA00022839"/>
    </source>
</evidence>
<dbReference type="Gene3D" id="3.30.1490.70">
    <property type="match status" value="1"/>
</dbReference>
<dbReference type="GO" id="GO:0046872">
    <property type="term" value="F:metal ion binding"/>
    <property type="evidence" value="ECO:0007669"/>
    <property type="project" value="UniProtKB-KW"/>
</dbReference>
<dbReference type="EC" id="6.5.1.1" evidence="2"/>
<dbReference type="InterPro" id="IPR014144">
    <property type="entry name" value="LigD_PE_domain"/>
</dbReference>
<keyword evidence="17" id="KW-0464">Manganese</keyword>
<keyword evidence="7" id="KW-0479">Metal-binding</keyword>
<evidence type="ECO:0000256" key="3">
    <source>
        <dbReference type="ARBA" id="ARBA00022598"/>
    </source>
</evidence>
<dbReference type="GO" id="GO:0003910">
    <property type="term" value="F:DNA ligase (ATP) activity"/>
    <property type="evidence" value="ECO:0007669"/>
    <property type="project" value="UniProtKB-EC"/>
</dbReference>
<dbReference type="PROSITE" id="PS50160">
    <property type="entry name" value="DNA_LIGASE_A3"/>
    <property type="match status" value="1"/>
</dbReference>
<evidence type="ECO:0000256" key="4">
    <source>
        <dbReference type="ARBA" id="ARBA00022679"/>
    </source>
</evidence>
<dbReference type="Gene3D" id="3.30.470.30">
    <property type="entry name" value="DNA ligase/mRNA capping enzyme"/>
    <property type="match status" value="1"/>
</dbReference>
<evidence type="ECO:0000256" key="19">
    <source>
        <dbReference type="ARBA" id="ARBA00029943"/>
    </source>
</evidence>
<evidence type="ECO:0000256" key="21">
    <source>
        <dbReference type="SAM" id="MobiDB-lite"/>
    </source>
</evidence>
<keyword evidence="11" id="KW-0269">Exonuclease</keyword>
<dbReference type="GO" id="GO:0006310">
    <property type="term" value="P:DNA recombination"/>
    <property type="evidence" value="ECO:0007669"/>
    <property type="project" value="UniProtKB-KW"/>
</dbReference>
<keyword evidence="18" id="KW-0511">Multifunctional enzyme</keyword>
<dbReference type="RefSeq" id="WP_154286554.1">
    <property type="nucleotide sequence ID" value="NZ_WKJI01000001.1"/>
</dbReference>
<keyword evidence="5" id="KW-0548">Nucleotidyltransferase</keyword>
<feature type="region of interest" description="Disordered" evidence="21">
    <location>
        <begin position="1"/>
        <end position="23"/>
    </location>
</feature>
<evidence type="ECO:0000256" key="18">
    <source>
        <dbReference type="ARBA" id="ARBA00023268"/>
    </source>
</evidence>
<dbReference type="GO" id="GO:0003887">
    <property type="term" value="F:DNA-directed DNA polymerase activity"/>
    <property type="evidence" value="ECO:0007669"/>
    <property type="project" value="UniProtKB-KW"/>
</dbReference>
<dbReference type="AlphaFoldDB" id="A0A7K0FKM0"/>
<feature type="domain" description="ATP-dependent DNA ligase family profile" evidence="22">
    <location>
        <begin position="300"/>
        <end position="393"/>
    </location>
</feature>
<evidence type="ECO:0000256" key="5">
    <source>
        <dbReference type="ARBA" id="ARBA00022695"/>
    </source>
</evidence>
<dbReference type="InterPro" id="IPR012310">
    <property type="entry name" value="DNA_ligase_ATP-dep_cent"/>
</dbReference>
<dbReference type="GO" id="GO:0005524">
    <property type="term" value="F:ATP binding"/>
    <property type="evidence" value="ECO:0007669"/>
    <property type="project" value="UniProtKB-KW"/>
</dbReference>
<keyword evidence="4" id="KW-0808">Transferase</keyword>
<dbReference type="SUPFAM" id="SSF50249">
    <property type="entry name" value="Nucleic acid-binding proteins"/>
    <property type="match status" value="1"/>
</dbReference>
<dbReference type="Pfam" id="PF04679">
    <property type="entry name" value="DNA_ligase_A_C"/>
    <property type="match status" value="1"/>
</dbReference>
<reference evidence="23 24" key="1">
    <citation type="submission" date="2019-11" db="EMBL/GenBank/DDBJ databases">
        <authorList>
            <person name="Cheng Q."/>
            <person name="Yang Z."/>
        </authorList>
    </citation>
    <scope>NUCLEOTIDE SEQUENCE [LARGE SCALE GENOMIC DNA]</scope>
    <source>
        <strain evidence="23 24">HX-22-1</strain>
    </source>
</reference>
<keyword evidence="16" id="KW-0234">DNA repair</keyword>
<evidence type="ECO:0000256" key="8">
    <source>
        <dbReference type="ARBA" id="ARBA00022741"/>
    </source>
</evidence>
<dbReference type="GO" id="GO:0004527">
    <property type="term" value="F:exonuclease activity"/>
    <property type="evidence" value="ECO:0007669"/>
    <property type="project" value="UniProtKB-KW"/>
</dbReference>
<dbReference type="InterPro" id="IPR012309">
    <property type="entry name" value="DNA_ligase_ATP-dep_C"/>
</dbReference>
<dbReference type="InterPro" id="IPR014145">
    <property type="entry name" value="LigD_pol_dom"/>
</dbReference>
<keyword evidence="15" id="KW-0233">DNA recombination</keyword>
<keyword evidence="13" id="KW-0239">DNA-directed DNA polymerase</keyword>
<dbReference type="GO" id="GO:0006281">
    <property type="term" value="P:DNA repair"/>
    <property type="evidence" value="ECO:0007669"/>
    <property type="project" value="UniProtKB-KW"/>
</dbReference>
<dbReference type="CDD" id="cd07906">
    <property type="entry name" value="Adenylation_DNA_ligase_LigD_LigC"/>
    <property type="match status" value="1"/>
</dbReference>
<comment type="catalytic activity">
    <reaction evidence="20">
        <text>ATP + (deoxyribonucleotide)n-3'-hydroxyl + 5'-phospho-(deoxyribonucleotide)m = (deoxyribonucleotide)n+m + AMP + diphosphate.</text>
        <dbReference type="EC" id="6.5.1.1"/>
    </reaction>
</comment>
<dbReference type="CDD" id="cd07971">
    <property type="entry name" value="OBF_DNA_ligase_LigD"/>
    <property type="match status" value="1"/>
</dbReference>